<feature type="transmembrane region" description="Helical" evidence="1">
    <location>
        <begin position="30"/>
        <end position="49"/>
    </location>
</feature>
<name>A0ABS5NPB1_9BACI</name>
<dbReference type="EMBL" id="JAGYPM010000001">
    <property type="protein sequence ID" value="MBS4189647.1"/>
    <property type="molecule type" value="Genomic_DNA"/>
</dbReference>
<keyword evidence="3" id="KW-1185">Reference proteome</keyword>
<organism evidence="2 3">
    <name type="scientific">Cytobacillus citreus</name>
    <dbReference type="NCBI Taxonomy" id="2833586"/>
    <lineage>
        <taxon>Bacteria</taxon>
        <taxon>Bacillati</taxon>
        <taxon>Bacillota</taxon>
        <taxon>Bacilli</taxon>
        <taxon>Bacillales</taxon>
        <taxon>Bacillaceae</taxon>
        <taxon>Cytobacillus</taxon>
    </lineage>
</organism>
<protein>
    <submittedName>
        <fullName evidence="2">Uncharacterized protein</fullName>
    </submittedName>
</protein>
<keyword evidence="1" id="KW-0472">Membrane</keyword>
<sequence>MIGDTLGNVFVGAGTAVAGALLVTTLPVSLSFTAVVTAGFGISVGLTYLTEGIKFDFDNDKKDESMKDMVKAGFTDGLETVAGWFK</sequence>
<reference evidence="2 3" key="1">
    <citation type="submission" date="2021-05" db="EMBL/GenBank/DDBJ databases">
        <title>Novel Bacillus species.</title>
        <authorList>
            <person name="Liu G."/>
        </authorList>
    </citation>
    <scope>NUCLEOTIDE SEQUENCE [LARGE SCALE GENOMIC DNA]</scope>
    <source>
        <strain evidence="2 3">FJAT-49705</strain>
    </source>
</reference>
<keyword evidence="1" id="KW-1133">Transmembrane helix</keyword>
<evidence type="ECO:0000313" key="3">
    <source>
        <dbReference type="Proteomes" id="UP000681027"/>
    </source>
</evidence>
<proteinExistence type="predicted"/>
<accession>A0ABS5NPB1</accession>
<evidence type="ECO:0000313" key="2">
    <source>
        <dbReference type="EMBL" id="MBS4189647.1"/>
    </source>
</evidence>
<evidence type="ECO:0000256" key="1">
    <source>
        <dbReference type="SAM" id="Phobius"/>
    </source>
</evidence>
<dbReference type="Proteomes" id="UP000681027">
    <property type="component" value="Unassembled WGS sequence"/>
</dbReference>
<keyword evidence="1" id="KW-0812">Transmembrane</keyword>
<gene>
    <name evidence="2" type="ORF">KHA94_05400</name>
</gene>
<comment type="caution">
    <text evidence="2">The sequence shown here is derived from an EMBL/GenBank/DDBJ whole genome shotgun (WGS) entry which is preliminary data.</text>
</comment>
<feature type="transmembrane region" description="Helical" evidence="1">
    <location>
        <begin position="6"/>
        <end position="23"/>
    </location>
</feature>